<dbReference type="OrthoDB" id="8654508at2"/>
<proteinExistence type="predicted"/>
<sequence length="203" mass="23206">MDPLLLIPLLLIACWMLKSWQQGRRIALLGHFLSRHRIEKNMETLTQGYLRALGEAEPDRQQHVWGVLRPTEQELCSQVTRLASDFASADPALVRVSLLPIWVPFSFAIFRSFDMREALAIHARGIRRAIDANAATSPRERAFAISAELFLMQHTCHWFCRTKTVASARMLSRHQTSYDQLVSAVTPQTRSEYLALVRHRGQA</sequence>
<protein>
    <recommendedName>
        <fullName evidence="3">Candidate membrane protein</fullName>
    </recommendedName>
</protein>
<name>A0A127JRL6_9BURK</name>
<gene>
    <name evidence="1" type="ORF">UC35_06420</name>
</gene>
<accession>A0A127JRL6</accession>
<keyword evidence="2" id="KW-1185">Reference proteome</keyword>
<evidence type="ECO:0000313" key="1">
    <source>
        <dbReference type="EMBL" id="AMO22587.1"/>
    </source>
</evidence>
<dbReference type="Proteomes" id="UP000070433">
    <property type="component" value="Chromosome"/>
</dbReference>
<evidence type="ECO:0008006" key="3">
    <source>
        <dbReference type="Google" id="ProtNLM"/>
    </source>
</evidence>
<dbReference type="AlphaFoldDB" id="A0A127JRL6"/>
<organism evidence="1 2">
    <name type="scientific">Ramlibacter tataouinensis</name>
    <dbReference type="NCBI Taxonomy" id="94132"/>
    <lineage>
        <taxon>Bacteria</taxon>
        <taxon>Pseudomonadati</taxon>
        <taxon>Pseudomonadota</taxon>
        <taxon>Betaproteobacteria</taxon>
        <taxon>Burkholderiales</taxon>
        <taxon>Comamonadaceae</taxon>
        <taxon>Ramlibacter</taxon>
    </lineage>
</organism>
<dbReference type="EMBL" id="CP010951">
    <property type="protein sequence ID" value="AMO22587.1"/>
    <property type="molecule type" value="Genomic_DNA"/>
</dbReference>
<reference evidence="1 2" key="1">
    <citation type="journal article" date="2014" name="Int. J. Syst. Evol. Microbiol.">
        <title>Ramlibacter solisilvae sp. nov., isolated from forest soil, and emended description of the genus Ramlibacter.</title>
        <authorList>
            <person name="Lee H.J."/>
            <person name="Lee S.H."/>
            <person name="Lee S.S."/>
            <person name="Lee J.S."/>
            <person name="Kim Y."/>
            <person name="Kim S.C."/>
            <person name="Jeon C.O."/>
        </authorList>
    </citation>
    <scope>NUCLEOTIDE SEQUENCE [LARGE SCALE GENOMIC DNA]</scope>
    <source>
        <strain evidence="1 2">5-10</strain>
    </source>
</reference>
<evidence type="ECO:0000313" key="2">
    <source>
        <dbReference type="Proteomes" id="UP000070433"/>
    </source>
</evidence>
<dbReference type="PATRIC" id="fig|94132.3.peg.1304"/>
<dbReference type="RefSeq" id="WP_061497307.1">
    <property type="nucleotide sequence ID" value="NZ_CP010951.1"/>
</dbReference>